<dbReference type="PANTHER" id="PTHR46072">
    <property type="entry name" value="AMIDASE-RELATED-RELATED"/>
    <property type="match status" value="1"/>
</dbReference>
<dbReference type="EMBL" id="HE797125">
    <property type="protein sequence ID" value="CCM03703.1"/>
    <property type="molecule type" value="Genomic_DNA"/>
</dbReference>
<gene>
    <name evidence="4" type="ORF">FIBRA_05849</name>
</gene>
<keyword evidence="5" id="KW-1185">Reference proteome</keyword>
<dbReference type="HOGENOM" id="CLU_103835_0_0_1"/>
<dbReference type="Proteomes" id="UP000006352">
    <property type="component" value="Unassembled WGS sequence"/>
</dbReference>
<dbReference type="PANTHER" id="PTHR46072:SF2">
    <property type="entry name" value="AMIDASE (EUROFUNG)"/>
    <property type="match status" value="1"/>
</dbReference>
<dbReference type="AlphaFoldDB" id="J4GA78"/>
<dbReference type="RefSeq" id="XP_012182986.1">
    <property type="nucleotide sequence ID" value="XM_012327596.1"/>
</dbReference>
<dbReference type="Pfam" id="PF01425">
    <property type="entry name" value="Amidase"/>
    <property type="match status" value="1"/>
</dbReference>
<evidence type="ECO:0000256" key="1">
    <source>
        <dbReference type="ARBA" id="ARBA00009199"/>
    </source>
</evidence>
<evidence type="ECO:0000259" key="3">
    <source>
        <dbReference type="Pfam" id="PF01425"/>
    </source>
</evidence>
<dbReference type="SUPFAM" id="SSF75304">
    <property type="entry name" value="Amidase signature (AS) enzymes"/>
    <property type="match status" value="1"/>
</dbReference>
<evidence type="ECO:0000313" key="4">
    <source>
        <dbReference type="EMBL" id="CCM03703.1"/>
    </source>
</evidence>
<dbReference type="GO" id="GO:0016787">
    <property type="term" value="F:hydrolase activity"/>
    <property type="evidence" value="ECO:0007669"/>
    <property type="project" value="UniProtKB-KW"/>
</dbReference>
<organism evidence="4 5">
    <name type="scientific">Fibroporia radiculosa</name>
    <dbReference type="NCBI Taxonomy" id="599839"/>
    <lineage>
        <taxon>Eukaryota</taxon>
        <taxon>Fungi</taxon>
        <taxon>Dikarya</taxon>
        <taxon>Basidiomycota</taxon>
        <taxon>Agaricomycotina</taxon>
        <taxon>Agaricomycetes</taxon>
        <taxon>Polyporales</taxon>
        <taxon>Fibroporiaceae</taxon>
        <taxon>Fibroporia</taxon>
    </lineage>
</organism>
<evidence type="ECO:0000256" key="2">
    <source>
        <dbReference type="ARBA" id="ARBA00022801"/>
    </source>
</evidence>
<proteinExistence type="inferred from homology"/>
<keyword evidence="2" id="KW-0378">Hydrolase</keyword>
<dbReference type="InParanoid" id="J4GA78"/>
<dbReference type="GeneID" id="24098614"/>
<sequence>MSDWQTRCSARKQLQLDAIPPAWLVPLPPDDERSVIQTPSVCGLLTPRELEITNTIDIDLLLLNLRTAQWSSVEVTRAFYKRAIVAQQLTNCLTEIFVERALARAKEVDDHLHATGQPIGPLHGLPISLKDQFTIKGLETIMGYAGWIGRYAQSDCVLVQLLYECGAVPFVRTNVPQTLMVRAEITTSRRHFKPHLTFSTPLRSGARRSIMCSVGPQTPTIAT</sequence>
<evidence type="ECO:0000313" key="5">
    <source>
        <dbReference type="Proteomes" id="UP000006352"/>
    </source>
</evidence>
<comment type="similarity">
    <text evidence="1">Belongs to the amidase family.</text>
</comment>
<name>J4GA78_9APHY</name>
<protein>
    <recommendedName>
        <fullName evidence="3">Amidase domain-containing protein</fullName>
    </recommendedName>
</protein>
<dbReference type="Gene3D" id="3.90.1300.10">
    <property type="entry name" value="Amidase signature (AS) domain"/>
    <property type="match status" value="1"/>
</dbReference>
<dbReference type="InterPro" id="IPR023631">
    <property type="entry name" value="Amidase_dom"/>
</dbReference>
<dbReference type="STRING" id="599839.J4GA78"/>
<dbReference type="InterPro" id="IPR036928">
    <property type="entry name" value="AS_sf"/>
</dbReference>
<dbReference type="OrthoDB" id="6428749at2759"/>
<accession>J4GA78</accession>
<reference evidence="4 5" key="1">
    <citation type="journal article" date="2012" name="Appl. Environ. Microbiol.">
        <title>Short-read sequencing for genomic analysis of the brown rot fungus Fibroporia radiculosa.</title>
        <authorList>
            <person name="Tang J.D."/>
            <person name="Perkins A.D."/>
            <person name="Sonstegard T.S."/>
            <person name="Schroeder S.G."/>
            <person name="Burgess S.C."/>
            <person name="Diehl S.V."/>
        </authorList>
    </citation>
    <scope>NUCLEOTIDE SEQUENCE [LARGE SCALE GENOMIC DNA]</scope>
    <source>
        <strain evidence="4 5">TFFH 294</strain>
    </source>
</reference>
<feature type="domain" description="Amidase" evidence="3">
    <location>
        <begin position="74"/>
        <end position="181"/>
    </location>
</feature>